<evidence type="ECO:0000256" key="2">
    <source>
        <dbReference type="ARBA" id="ARBA00006171"/>
    </source>
</evidence>
<dbReference type="NCBIfam" id="TIGR01509">
    <property type="entry name" value="HAD-SF-IA-v3"/>
    <property type="match status" value="1"/>
</dbReference>
<protein>
    <submittedName>
        <fullName evidence="6">Phosphorylated carbohydrates phosphatase</fullName>
        <ecNumber evidence="6">3.1.3.-</ecNumber>
    </submittedName>
</protein>
<dbReference type="SUPFAM" id="SSF56784">
    <property type="entry name" value="HAD-like"/>
    <property type="match status" value="1"/>
</dbReference>
<dbReference type="SFLD" id="SFLDG01129">
    <property type="entry name" value="C1.5:_HAD__Beta-PGM__Phosphata"/>
    <property type="match status" value="1"/>
</dbReference>
<dbReference type="GO" id="GO:0046872">
    <property type="term" value="F:metal ion binding"/>
    <property type="evidence" value="ECO:0007669"/>
    <property type="project" value="UniProtKB-KW"/>
</dbReference>
<evidence type="ECO:0000256" key="5">
    <source>
        <dbReference type="ARBA" id="ARBA00023277"/>
    </source>
</evidence>
<dbReference type="Gene3D" id="3.40.50.1000">
    <property type="entry name" value="HAD superfamily/HAD-like"/>
    <property type="match status" value="1"/>
</dbReference>
<dbReference type="InterPro" id="IPR023198">
    <property type="entry name" value="PGP-like_dom2"/>
</dbReference>
<evidence type="ECO:0000313" key="6">
    <source>
        <dbReference type="EMBL" id="GBC99166.1"/>
    </source>
</evidence>
<keyword evidence="4" id="KW-0460">Magnesium</keyword>
<comment type="similarity">
    <text evidence="2">Belongs to the HAD-like hydrolase superfamily. CbbY/CbbZ/Gph/YieH family.</text>
</comment>
<dbReference type="GO" id="GO:0016787">
    <property type="term" value="F:hydrolase activity"/>
    <property type="evidence" value="ECO:0007669"/>
    <property type="project" value="UniProtKB-KW"/>
</dbReference>
<dbReference type="SFLD" id="SFLDG01135">
    <property type="entry name" value="C1.5.6:_HAD__Beta-PGM__Phospha"/>
    <property type="match status" value="1"/>
</dbReference>
<keyword evidence="5" id="KW-0119">Carbohydrate metabolism</keyword>
<accession>A0A2H5XDB8</accession>
<evidence type="ECO:0000256" key="3">
    <source>
        <dbReference type="ARBA" id="ARBA00022723"/>
    </source>
</evidence>
<dbReference type="SFLD" id="SFLDS00003">
    <property type="entry name" value="Haloacid_Dehalogenase"/>
    <property type="match status" value="1"/>
</dbReference>
<keyword evidence="3" id="KW-0479">Metal-binding</keyword>
<dbReference type="Proteomes" id="UP000236173">
    <property type="component" value="Unassembled WGS sequence"/>
</dbReference>
<dbReference type="PANTHER" id="PTHR46193:SF18">
    <property type="entry name" value="HEXITOL PHOSPHATASE B"/>
    <property type="match status" value="1"/>
</dbReference>
<dbReference type="InterPro" id="IPR023214">
    <property type="entry name" value="HAD_sf"/>
</dbReference>
<dbReference type="EC" id="3.1.3.-" evidence="6"/>
<comment type="cofactor">
    <cofactor evidence="1">
        <name>Mg(2+)</name>
        <dbReference type="ChEBI" id="CHEBI:18420"/>
    </cofactor>
</comment>
<evidence type="ECO:0000256" key="1">
    <source>
        <dbReference type="ARBA" id="ARBA00001946"/>
    </source>
</evidence>
<proteinExistence type="inferred from homology"/>
<dbReference type="InterPro" id="IPR006439">
    <property type="entry name" value="HAD-SF_hydro_IA"/>
</dbReference>
<dbReference type="EMBL" id="BEHT01000022">
    <property type="protein sequence ID" value="GBC99166.1"/>
    <property type="molecule type" value="Genomic_DNA"/>
</dbReference>
<sequence length="230" mass="25421">MPVRALIFDFDGVLVDSERIQFEALQVALREVGLTLAWDDYRAIGIGLPDRDAVRLALQRRGTNDPKLVDKVLARKTALYDAWLTERVKASDGMANIVRALAQRFVLAIASGAMRHQIEAVLQREGVRECFAVIVSHDDYERGKPDPTPFLLALERLNEGVQPPLRPHECVVVEDAPAGVQAARAAGMRCVAVTTYFEATELCGADVVIGHFADLLQPKVWERLGMPPLL</sequence>
<name>A0A2H5XDB8_9BACT</name>
<evidence type="ECO:0000313" key="7">
    <source>
        <dbReference type="Proteomes" id="UP000236173"/>
    </source>
</evidence>
<organism evidence="6 7">
    <name type="scientific">Candidatus Fervidibacter japonicus</name>
    <dbReference type="NCBI Taxonomy" id="2035412"/>
    <lineage>
        <taxon>Bacteria</taxon>
        <taxon>Candidatus Fervidibacterota</taxon>
        <taxon>Candidatus Fervidibacter</taxon>
    </lineage>
</organism>
<dbReference type="Pfam" id="PF13419">
    <property type="entry name" value="HAD_2"/>
    <property type="match status" value="1"/>
</dbReference>
<dbReference type="PANTHER" id="PTHR46193">
    <property type="entry name" value="6-PHOSPHOGLUCONATE PHOSPHATASE"/>
    <property type="match status" value="1"/>
</dbReference>
<gene>
    <name evidence="6" type="ORF">HRbin17_01687</name>
</gene>
<dbReference type="InterPro" id="IPR041492">
    <property type="entry name" value="HAD_2"/>
</dbReference>
<dbReference type="InterPro" id="IPR036412">
    <property type="entry name" value="HAD-like_sf"/>
</dbReference>
<evidence type="ECO:0000256" key="4">
    <source>
        <dbReference type="ARBA" id="ARBA00022842"/>
    </source>
</evidence>
<reference evidence="7" key="1">
    <citation type="submission" date="2017-09" db="EMBL/GenBank/DDBJ databases">
        <title>Metaegenomics of thermophilic ammonia-oxidizing enrichment culture.</title>
        <authorList>
            <person name="Kato S."/>
            <person name="Suzuki K."/>
        </authorList>
    </citation>
    <scope>NUCLEOTIDE SEQUENCE [LARGE SCALE GENOMIC DNA]</scope>
</reference>
<comment type="caution">
    <text evidence="6">The sequence shown here is derived from an EMBL/GenBank/DDBJ whole genome shotgun (WGS) entry which is preliminary data.</text>
</comment>
<dbReference type="AlphaFoldDB" id="A0A2H5XDB8"/>
<dbReference type="InterPro" id="IPR051600">
    <property type="entry name" value="Beta-PGM-like"/>
</dbReference>
<dbReference type="Gene3D" id="1.10.150.240">
    <property type="entry name" value="Putative phosphatase, domain 2"/>
    <property type="match status" value="1"/>
</dbReference>
<keyword evidence="6" id="KW-0378">Hydrolase</keyword>